<keyword evidence="1" id="KW-0472">Membrane</keyword>
<organism evidence="2 3">
    <name type="scientific">Candidatus Borkfalkia faecavium</name>
    <dbReference type="NCBI Taxonomy" id="2838508"/>
    <lineage>
        <taxon>Bacteria</taxon>
        <taxon>Bacillati</taxon>
        <taxon>Bacillota</taxon>
        <taxon>Clostridia</taxon>
        <taxon>Christensenellales</taxon>
        <taxon>Christensenellaceae</taxon>
        <taxon>Candidatus Borkfalkia</taxon>
    </lineage>
</organism>
<feature type="transmembrane region" description="Helical" evidence="1">
    <location>
        <begin position="53"/>
        <end position="71"/>
    </location>
</feature>
<feature type="transmembrane region" description="Helical" evidence="1">
    <location>
        <begin position="178"/>
        <end position="199"/>
    </location>
</feature>
<keyword evidence="1" id="KW-0812">Transmembrane</keyword>
<proteinExistence type="predicted"/>
<feature type="transmembrane region" description="Helical" evidence="1">
    <location>
        <begin position="145"/>
        <end position="166"/>
    </location>
</feature>
<name>A0A9D2ATY7_9FIRM</name>
<evidence type="ECO:0000313" key="3">
    <source>
        <dbReference type="Proteomes" id="UP000886847"/>
    </source>
</evidence>
<dbReference type="Proteomes" id="UP000886847">
    <property type="component" value="Unassembled WGS sequence"/>
</dbReference>
<reference evidence="2" key="1">
    <citation type="journal article" date="2021" name="PeerJ">
        <title>Extensive microbial diversity within the chicken gut microbiome revealed by metagenomics and culture.</title>
        <authorList>
            <person name="Gilroy R."/>
            <person name="Ravi A."/>
            <person name="Getino M."/>
            <person name="Pursley I."/>
            <person name="Horton D.L."/>
            <person name="Alikhan N.F."/>
            <person name="Baker D."/>
            <person name="Gharbi K."/>
            <person name="Hall N."/>
            <person name="Watson M."/>
            <person name="Adriaenssens E.M."/>
            <person name="Foster-Nyarko E."/>
            <person name="Jarju S."/>
            <person name="Secka A."/>
            <person name="Antonio M."/>
            <person name="Oren A."/>
            <person name="Chaudhuri R.R."/>
            <person name="La Ragione R."/>
            <person name="Hildebrand F."/>
            <person name="Pallen M.J."/>
        </authorList>
    </citation>
    <scope>NUCLEOTIDE SEQUENCE</scope>
    <source>
        <strain evidence="2">2189</strain>
    </source>
</reference>
<feature type="transmembrane region" description="Helical" evidence="1">
    <location>
        <begin position="236"/>
        <end position="264"/>
    </location>
</feature>
<evidence type="ECO:0000313" key="2">
    <source>
        <dbReference type="EMBL" id="HIX49823.1"/>
    </source>
</evidence>
<reference evidence="2" key="2">
    <citation type="submission" date="2021-04" db="EMBL/GenBank/DDBJ databases">
        <authorList>
            <person name="Gilroy R."/>
        </authorList>
    </citation>
    <scope>NUCLEOTIDE SEQUENCE</scope>
    <source>
        <strain evidence="2">2189</strain>
    </source>
</reference>
<feature type="transmembrane region" description="Helical" evidence="1">
    <location>
        <begin position="20"/>
        <end position="41"/>
    </location>
</feature>
<accession>A0A9D2ATY7</accession>
<gene>
    <name evidence="2" type="ORF">H9851_00870</name>
</gene>
<feature type="transmembrane region" description="Helical" evidence="1">
    <location>
        <begin position="116"/>
        <end position="139"/>
    </location>
</feature>
<evidence type="ECO:0000256" key="1">
    <source>
        <dbReference type="SAM" id="Phobius"/>
    </source>
</evidence>
<comment type="caution">
    <text evidence="2">The sequence shown here is derived from an EMBL/GenBank/DDBJ whole genome shotgun (WGS) entry which is preliminary data.</text>
</comment>
<dbReference type="Pfam" id="PF14808">
    <property type="entry name" value="TMEM164"/>
    <property type="match status" value="1"/>
</dbReference>
<dbReference type="EMBL" id="DXEW01000004">
    <property type="protein sequence ID" value="HIX49823.1"/>
    <property type="molecule type" value="Genomic_DNA"/>
</dbReference>
<keyword evidence="1" id="KW-1133">Transmembrane helix</keyword>
<sequence>MFEQFIRWIKTEIEPPPPWGAYHWAMLALTAAGMVALFALSPRLRERPRLVRVLTNCFGGLLLALEVFKQLFYSVHVGESGVYWEYPWHIFPWQFCSTPAYACLALFFLPKGRLRGYVCCFLGTYGAFGGATVLLHPHVVLIEYWFVNIHTMIWHMSLVLVGVLQWAGGTIPKTLRAFWGGTAVFALFALVALVLDFSLPQLAEEGFNMFFISPYAPCTILFLQELWQSAPYPVFLAVYLIGFAAIAAAIFAAVHGGCALAGLVRKKVRRIKKK</sequence>
<protein>
    <submittedName>
        <fullName evidence="2">YwaF family protein</fullName>
    </submittedName>
</protein>
<feature type="transmembrane region" description="Helical" evidence="1">
    <location>
        <begin position="91"/>
        <end position="109"/>
    </location>
</feature>
<dbReference type="AlphaFoldDB" id="A0A9D2ATY7"/>